<accession>A0ACB9GLE7</accession>
<name>A0ACB9GLE7_9ASTR</name>
<gene>
    <name evidence="1" type="ORF">L1987_43387</name>
</gene>
<comment type="caution">
    <text evidence="1">The sequence shown here is derived from an EMBL/GenBank/DDBJ whole genome shotgun (WGS) entry which is preliminary data.</text>
</comment>
<reference evidence="1 2" key="2">
    <citation type="journal article" date="2022" name="Mol. Ecol. Resour.">
        <title>The genomes of chicory, endive, great burdock and yacon provide insights into Asteraceae paleo-polyploidization history and plant inulin production.</title>
        <authorList>
            <person name="Fan W."/>
            <person name="Wang S."/>
            <person name="Wang H."/>
            <person name="Wang A."/>
            <person name="Jiang F."/>
            <person name="Liu H."/>
            <person name="Zhao H."/>
            <person name="Xu D."/>
            <person name="Zhang Y."/>
        </authorList>
    </citation>
    <scope>NUCLEOTIDE SEQUENCE [LARGE SCALE GENOMIC DNA]</scope>
    <source>
        <strain evidence="2">cv. Yunnan</strain>
        <tissue evidence="1">Leaves</tissue>
    </source>
</reference>
<sequence length="138" mass="15521">MSMEPQALKSNLVLILDYRSQYTHLITRRIRSLSIFSLCISETSSLKSITELNPSVIILSGGPHSVHASEVGWGVAVGEKQEYRRMVIEVVKDYDGLFRGRKVGDKQVVWMSHGDEAVKLLVGFEVLRIDHKFHSIPG</sequence>
<organism evidence="1 2">
    <name type="scientific">Smallanthus sonchifolius</name>
    <dbReference type="NCBI Taxonomy" id="185202"/>
    <lineage>
        <taxon>Eukaryota</taxon>
        <taxon>Viridiplantae</taxon>
        <taxon>Streptophyta</taxon>
        <taxon>Embryophyta</taxon>
        <taxon>Tracheophyta</taxon>
        <taxon>Spermatophyta</taxon>
        <taxon>Magnoliopsida</taxon>
        <taxon>eudicotyledons</taxon>
        <taxon>Gunneridae</taxon>
        <taxon>Pentapetalae</taxon>
        <taxon>asterids</taxon>
        <taxon>campanulids</taxon>
        <taxon>Asterales</taxon>
        <taxon>Asteraceae</taxon>
        <taxon>Asteroideae</taxon>
        <taxon>Heliantheae alliance</taxon>
        <taxon>Millerieae</taxon>
        <taxon>Smallanthus</taxon>
    </lineage>
</organism>
<dbReference type="EMBL" id="CM042031">
    <property type="protein sequence ID" value="KAI3784290.1"/>
    <property type="molecule type" value="Genomic_DNA"/>
</dbReference>
<proteinExistence type="predicted"/>
<evidence type="ECO:0000313" key="1">
    <source>
        <dbReference type="EMBL" id="KAI3784290.1"/>
    </source>
</evidence>
<evidence type="ECO:0000313" key="2">
    <source>
        <dbReference type="Proteomes" id="UP001056120"/>
    </source>
</evidence>
<keyword evidence="2" id="KW-1185">Reference proteome</keyword>
<reference evidence="2" key="1">
    <citation type="journal article" date="2022" name="Mol. Ecol. Resour.">
        <title>The genomes of chicory, endive, great burdock and yacon provide insights into Asteraceae palaeo-polyploidization history and plant inulin production.</title>
        <authorList>
            <person name="Fan W."/>
            <person name="Wang S."/>
            <person name="Wang H."/>
            <person name="Wang A."/>
            <person name="Jiang F."/>
            <person name="Liu H."/>
            <person name="Zhao H."/>
            <person name="Xu D."/>
            <person name="Zhang Y."/>
        </authorList>
    </citation>
    <scope>NUCLEOTIDE SEQUENCE [LARGE SCALE GENOMIC DNA]</scope>
    <source>
        <strain evidence="2">cv. Yunnan</strain>
    </source>
</reference>
<protein>
    <submittedName>
        <fullName evidence="1">Uncharacterized protein</fullName>
    </submittedName>
</protein>
<dbReference type="Proteomes" id="UP001056120">
    <property type="component" value="Linkage Group LG14"/>
</dbReference>